<keyword evidence="2" id="KW-1185">Reference proteome</keyword>
<proteinExistence type="predicted"/>
<sequence length="616" mass="66583">MDTTPTPITSESPQNSSILSNSTTTATCNSTTPNISQEGSDVVKPSDSPISEKWPDGKRKAWQFYILRISAAFALLIAPWIFHGVVVHSGQLALSRPVAEKVAKNPQTTTQVVVTLAGIVSMAVTFLFGAAVVCVAQKWVTTATQVPTGLANSEVLATEQNNEANSDRLKRTVRIKHLARLANIGGLRPVFAFNSWRAVGVSIVAVLLYVACNQALAGISAMFTPQPLSLTTALTGSEVDFSSTNPTCLDWYEANPPPQVCGYVNSGGVTFTTCLGENQLFDVIQAGRDNAALVRPSVPTMFPRMNGIRFLGSFPGVLLTGPNGLNFSHVFTDNPHAFSDSPIPGISYNYSLPLQSTSISISCGYQDTTILGVHLVDDLLQWNASCPPSTSDFLLYNNLDPYWTSPSNFTMDVWACKQDLTFNGSLGYSLYLRGVNPYLQTIGNTTCIVNVALADYTIEYLGAVEYFTAVQGPNVTERASEPSSVFAEVFDEVVRRNVDLVINSQTVNTGNLVTEIMLANGAEYYGLDQMSRDSKYMAIFSAILQGMLDYQAGYLRLLYSGEDSTLPQNCFRAINGTVSYPGVGWSAHAGQFNPSGGIYRYAIDYAGAIRHGALYA</sequence>
<dbReference type="Proteomes" id="UP000308600">
    <property type="component" value="Unassembled WGS sequence"/>
</dbReference>
<protein>
    <submittedName>
        <fullName evidence="1">Uncharacterized protein</fullName>
    </submittedName>
</protein>
<name>A0ACD3AIJ2_9AGAR</name>
<organism evidence="1 2">
    <name type="scientific">Pluteus cervinus</name>
    <dbReference type="NCBI Taxonomy" id="181527"/>
    <lineage>
        <taxon>Eukaryota</taxon>
        <taxon>Fungi</taxon>
        <taxon>Dikarya</taxon>
        <taxon>Basidiomycota</taxon>
        <taxon>Agaricomycotina</taxon>
        <taxon>Agaricomycetes</taxon>
        <taxon>Agaricomycetidae</taxon>
        <taxon>Agaricales</taxon>
        <taxon>Pluteineae</taxon>
        <taxon>Pluteaceae</taxon>
        <taxon>Pluteus</taxon>
    </lineage>
</organism>
<accession>A0ACD3AIJ2</accession>
<reference evidence="1 2" key="1">
    <citation type="journal article" date="2019" name="Nat. Ecol. Evol.">
        <title>Megaphylogeny resolves global patterns of mushroom evolution.</title>
        <authorList>
            <person name="Varga T."/>
            <person name="Krizsan K."/>
            <person name="Foldi C."/>
            <person name="Dima B."/>
            <person name="Sanchez-Garcia M."/>
            <person name="Sanchez-Ramirez S."/>
            <person name="Szollosi G.J."/>
            <person name="Szarkandi J.G."/>
            <person name="Papp V."/>
            <person name="Albert L."/>
            <person name="Andreopoulos W."/>
            <person name="Angelini C."/>
            <person name="Antonin V."/>
            <person name="Barry K.W."/>
            <person name="Bougher N.L."/>
            <person name="Buchanan P."/>
            <person name="Buyck B."/>
            <person name="Bense V."/>
            <person name="Catcheside P."/>
            <person name="Chovatia M."/>
            <person name="Cooper J."/>
            <person name="Damon W."/>
            <person name="Desjardin D."/>
            <person name="Finy P."/>
            <person name="Geml J."/>
            <person name="Haridas S."/>
            <person name="Hughes K."/>
            <person name="Justo A."/>
            <person name="Karasinski D."/>
            <person name="Kautmanova I."/>
            <person name="Kiss B."/>
            <person name="Kocsube S."/>
            <person name="Kotiranta H."/>
            <person name="LaButti K.M."/>
            <person name="Lechner B.E."/>
            <person name="Liimatainen K."/>
            <person name="Lipzen A."/>
            <person name="Lukacs Z."/>
            <person name="Mihaltcheva S."/>
            <person name="Morgado L.N."/>
            <person name="Niskanen T."/>
            <person name="Noordeloos M.E."/>
            <person name="Ohm R.A."/>
            <person name="Ortiz-Santana B."/>
            <person name="Ovrebo C."/>
            <person name="Racz N."/>
            <person name="Riley R."/>
            <person name="Savchenko A."/>
            <person name="Shiryaev A."/>
            <person name="Soop K."/>
            <person name="Spirin V."/>
            <person name="Szebenyi C."/>
            <person name="Tomsovsky M."/>
            <person name="Tulloss R.E."/>
            <person name="Uehling J."/>
            <person name="Grigoriev I.V."/>
            <person name="Vagvolgyi C."/>
            <person name="Papp T."/>
            <person name="Martin F.M."/>
            <person name="Miettinen O."/>
            <person name="Hibbett D.S."/>
            <person name="Nagy L.G."/>
        </authorList>
    </citation>
    <scope>NUCLEOTIDE SEQUENCE [LARGE SCALE GENOMIC DNA]</scope>
    <source>
        <strain evidence="1 2">NL-1719</strain>
    </source>
</reference>
<gene>
    <name evidence="1" type="ORF">BDN72DRAFT_962696</name>
</gene>
<evidence type="ECO:0000313" key="2">
    <source>
        <dbReference type="Proteomes" id="UP000308600"/>
    </source>
</evidence>
<evidence type="ECO:0000313" key="1">
    <source>
        <dbReference type="EMBL" id="TFK65189.1"/>
    </source>
</evidence>
<dbReference type="EMBL" id="ML208445">
    <property type="protein sequence ID" value="TFK65189.1"/>
    <property type="molecule type" value="Genomic_DNA"/>
</dbReference>